<dbReference type="EMBL" id="JASBNA010000008">
    <property type="protein sequence ID" value="KAK7689427.1"/>
    <property type="molecule type" value="Genomic_DNA"/>
</dbReference>
<feature type="transmembrane region" description="Helical" evidence="8">
    <location>
        <begin position="539"/>
        <end position="563"/>
    </location>
</feature>
<dbReference type="InterPro" id="IPR004840">
    <property type="entry name" value="Amino_acid_permease_CS"/>
</dbReference>
<feature type="compositionally biased region" description="Acidic residues" evidence="7">
    <location>
        <begin position="448"/>
        <end position="463"/>
    </location>
</feature>
<evidence type="ECO:0000256" key="6">
    <source>
        <dbReference type="ARBA" id="ARBA00023136"/>
    </source>
</evidence>
<dbReference type="PANTHER" id="PTHR43341:SF20">
    <property type="entry name" value="AAT FAMILY AMINO ACID TRANSPORTER"/>
    <property type="match status" value="1"/>
</dbReference>
<dbReference type="GO" id="GO:0015171">
    <property type="term" value="F:amino acid transmembrane transporter activity"/>
    <property type="evidence" value="ECO:0007669"/>
    <property type="project" value="TreeGrafter"/>
</dbReference>
<feature type="transmembrane region" description="Helical" evidence="8">
    <location>
        <begin position="690"/>
        <end position="709"/>
    </location>
</feature>
<keyword evidence="5 8" id="KW-1133">Transmembrane helix</keyword>
<dbReference type="AlphaFoldDB" id="A0AAW0GHM2"/>
<feature type="transmembrane region" description="Helical" evidence="8">
    <location>
        <begin position="341"/>
        <end position="362"/>
    </location>
</feature>
<feature type="transmembrane region" description="Helical" evidence="8">
    <location>
        <begin position="191"/>
        <end position="211"/>
    </location>
</feature>
<sequence>MTARCDIYWQMYLLQEATSGRHDALLYVHIGHGSVFDSNTSLSFPTMTSYYREDGIRHRTKYPSSTPRKVQFVRPVPSQLNKQRLRIQKFQRRWNSIKQDLPPQLSRRHIGMISIGGVIGTGLFLGSESALRHGGPLGALLGYSIVGSVVYCLCVSVGEMIAFLPNVGGMVGLADLYVDRALGFSLGWAAWYNWSVTLPAEISAAVILVQFWDKDSVVNPRFLTGLLLISAVSINCFSSRVYGELEFWFSTLKVATIVIIILVSLVIDFGASTQGPILFKNWKTPFSQSYLGIEGSLGRFLGFWAVLMQASFSFSGSEVPGIAAGEVHDATRNVPRALRRVWIRITLFYIGGIFCAGLLVSADDPLLRTDDGTGASSPFVIALGRANIRVLPHFINAAILLSAWSAAVSDIYVSSRCLFFLARRGHAPQFLAYLVRYPLSILQKDKEETDEEESDETDSDDGDLPNFADVIDIRRQSINIAEIDITDEQPDYEFEGNTHTAHLGDHTLKDHVVVTITEVTSTLHIEDPGEPPKKETEPWLVLPLAAVLVSSSVGLLSFLGSAGPRSSTPQAAFDWLVAATSVASIQSWAGILFTYIRWHQGTISAERTNRNDDSEQAKKVIEDLNKIKEHRHRGQPFLAVYAFCVCIIVLVTNGGSVFIHGDWKIAEFEGDEPTTDNPQLREAQPVSQFLSSYIPIACFLLLTFGYKLIHQTKMVELGQMSFARENVPEPIEKRTKSKREGFLKWLLVI</sequence>
<evidence type="ECO:0000256" key="5">
    <source>
        <dbReference type="ARBA" id="ARBA00022989"/>
    </source>
</evidence>
<feature type="transmembrane region" description="Helical" evidence="8">
    <location>
        <begin position="638"/>
        <end position="659"/>
    </location>
</feature>
<feature type="transmembrane region" description="Helical" evidence="8">
    <location>
        <begin position="139"/>
        <end position="164"/>
    </location>
</feature>
<evidence type="ECO:0000313" key="10">
    <source>
        <dbReference type="EMBL" id="KAK7689427.1"/>
    </source>
</evidence>
<name>A0AAW0GHM2_9APHY</name>
<evidence type="ECO:0000256" key="3">
    <source>
        <dbReference type="ARBA" id="ARBA00022692"/>
    </source>
</evidence>
<dbReference type="PROSITE" id="PS00218">
    <property type="entry name" value="AMINO_ACID_PERMEASE_1"/>
    <property type="match status" value="1"/>
</dbReference>
<evidence type="ECO:0000259" key="9">
    <source>
        <dbReference type="Pfam" id="PF00324"/>
    </source>
</evidence>
<evidence type="ECO:0000256" key="7">
    <source>
        <dbReference type="SAM" id="MobiDB-lite"/>
    </source>
</evidence>
<evidence type="ECO:0000256" key="2">
    <source>
        <dbReference type="ARBA" id="ARBA00022448"/>
    </source>
</evidence>
<dbReference type="InterPro" id="IPR050524">
    <property type="entry name" value="APC_YAT"/>
</dbReference>
<keyword evidence="4" id="KW-0029">Amino-acid transport</keyword>
<dbReference type="Proteomes" id="UP001385951">
    <property type="component" value="Unassembled WGS sequence"/>
</dbReference>
<comment type="subcellular location">
    <subcellularLocation>
        <location evidence="1">Membrane</location>
        <topology evidence="1">Multi-pass membrane protein</topology>
    </subcellularLocation>
</comment>
<reference evidence="10 11" key="1">
    <citation type="submission" date="2022-09" db="EMBL/GenBank/DDBJ databases">
        <authorList>
            <person name="Palmer J.M."/>
        </authorList>
    </citation>
    <scope>NUCLEOTIDE SEQUENCE [LARGE SCALE GENOMIC DNA]</scope>
    <source>
        <strain evidence="10 11">DSM 7382</strain>
    </source>
</reference>
<dbReference type="InterPro" id="IPR004841">
    <property type="entry name" value="AA-permease/SLC12A_dom"/>
</dbReference>
<comment type="caution">
    <text evidence="10">The sequence shown here is derived from an EMBL/GenBank/DDBJ whole genome shotgun (WGS) entry which is preliminary data.</text>
</comment>
<dbReference type="PANTHER" id="PTHR43341">
    <property type="entry name" value="AMINO ACID PERMEASE"/>
    <property type="match status" value="1"/>
</dbReference>
<dbReference type="Gene3D" id="1.20.1740.10">
    <property type="entry name" value="Amino acid/polyamine transporter I"/>
    <property type="match status" value="1"/>
</dbReference>
<dbReference type="GO" id="GO:0016020">
    <property type="term" value="C:membrane"/>
    <property type="evidence" value="ECO:0007669"/>
    <property type="project" value="UniProtKB-SubCell"/>
</dbReference>
<evidence type="ECO:0000256" key="1">
    <source>
        <dbReference type="ARBA" id="ARBA00004141"/>
    </source>
</evidence>
<gene>
    <name evidence="10" type="ORF">QCA50_007219</name>
</gene>
<feature type="transmembrane region" description="Helical" evidence="8">
    <location>
        <begin position="394"/>
        <end position="413"/>
    </location>
</feature>
<accession>A0AAW0GHM2</accession>
<feature type="domain" description="Amino acid permease/ SLC12A" evidence="9">
    <location>
        <begin position="109"/>
        <end position="436"/>
    </location>
</feature>
<keyword evidence="3 8" id="KW-0812">Transmembrane</keyword>
<feature type="region of interest" description="Disordered" evidence="7">
    <location>
        <begin position="445"/>
        <end position="466"/>
    </location>
</feature>
<evidence type="ECO:0000256" key="4">
    <source>
        <dbReference type="ARBA" id="ARBA00022970"/>
    </source>
</evidence>
<feature type="transmembrane region" description="Helical" evidence="8">
    <location>
        <begin position="575"/>
        <end position="596"/>
    </location>
</feature>
<organism evidence="10 11">
    <name type="scientific">Cerrena zonata</name>
    <dbReference type="NCBI Taxonomy" id="2478898"/>
    <lineage>
        <taxon>Eukaryota</taxon>
        <taxon>Fungi</taxon>
        <taxon>Dikarya</taxon>
        <taxon>Basidiomycota</taxon>
        <taxon>Agaricomycotina</taxon>
        <taxon>Agaricomycetes</taxon>
        <taxon>Polyporales</taxon>
        <taxon>Cerrenaceae</taxon>
        <taxon>Cerrena</taxon>
    </lineage>
</organism>
<keyword evidence="6 8" id="KW-0472">Membrane</keyword>
<feature type="transmembrane region" description="Helical" evidence="8">
    <location>
        <begin position="223"/>
        <end position="242"/>
    </location>
</feature>
<keyword evidence="2" id="KW-0813">Transport</keyword>
<evidence type="ECO:0000256" key="8">
    <source>
        <dbReference type="SAM" id="Phobius"/>
    </source>
</evidence>
<keyword evidence="11" id="KW-1185">Reference proteome</keyword>
<evidence type="ECO:0000313" key="11">
    <source>
        <dbReference type="Proteomes" id="UP001385951"/>
    </source>
</evidence>
<protein>
    <recommendedName>
        <fullName evidence="9">Amino acid permease/ SLC12A domain-containing protein</fullName>
    </recommendedName>
</protein>
<feature type="transmembrane region" description="Helical" evidence="8">
    <location>
        <begin position="248"/>
        <end position="271"/>
    </location>
</feature>
<proteinExistence type="predicted"/>
<dbReference type="Pfam" id="PF00324">
    <property type="entry name" value="AA_permease"/>
    <property type="match status" value="1"/>
</dbReference>